<accession>A0ABW3YWM4</accession>
<dbReference type="InterPro" id="IPR027417">
    <property type="entry name" value="P-loop_NTPase"/>
</dbReference>
<evidence type="ECO:0000313" key="5">
    <source>
        <dbReference type="EMBL" id="MFD1328284.1"/>
    </source>
</evidence>
<sequence>MKLSLRKSAIAVIAAGLSSTIMPAEQVSAVEFARKNLVVPDGPRAGELWDDSLTPYIAEPLMLSMTESGINEIAVRKSAQTGFTTLLLASVSHFIAIDPCRMMIVQPTTGALAEFNREKLSVAIQQSPTLKRLVKDQTSRSGEGSTAQAKRFPGGSLKLAIANSAADLRSSTIRKAFLDEVDEYPDDLDGQGDPIGMVEARQESFLMSGEWLRMYISTPTVKGSSKIESYFEGGDQRYWKMPCPGCGEPFKFVFDRKYFKFADEFPHDPYYATPCCGTVILPHEKIGLMKKGQWVPEASRPGAYPSYHFDALTSPFVPWEKIASRFAECNGDPLKLKVFYNLTLGMAFDMKGDAPDHVRLMERREPDLKRGHIPAHGLVFVGTADVQMNGIWYLFKAFSPDRQSWRVDAGYIEGATDDPHAGAFLKLEELRTKQWPDAFGQRRTVDAFGIDSGYRSHVVYTWCRGKAGVFALDGLDGWSRPPIGQPKPVDINYNGQRIRNGVMLWGVGTWSLKGAFYSNLRKEGRAAGQDTDPPGYCHFGGWMDEVYFRQITSEYLGTEKFKGRSRQKWIPRVGYENHLLDCEVYGDALGEYLGISRMTPQEWSQLASIRGVPADAIDADLFAPAPIIATHQVRAAAPSTEAAEVPATAEPQDAGRDEGWYSTDNSFWDR</sequence>
<feature type="domain" description="Terminase large subunit GpA endonuclease" evidence="4">
    <location>
        <begin position="306"/>
        <end position="597"/>
    </location>
</feature>
<dbReference type="InterPro" id="IPR046453">
    <property type="entry name" value="GpA_ATPase"/>
</dbReference>
<evidence type="ECO:0000256" key="2">
    <source>
        <dbReference type="SAM" id="SignalP"/>
    </source>
</evidence>
<feature type="compositionally biased region" description="Low complexity" evidence="1">
    <location>
        <begin position="639"/>
        <end position="651"/>
    </location>
</feature>
<keyword evidence="2" id="KW-0732">Signal</keyword>
<gene>
    <name evidence="5" type="ORF">ACFQ33_10315</name>
</gene>
<reference evidence="6" key="1">
    <citation type="journal article" date="2019" name="Int. J. Syst. Evol. Microbiol.">
        <title>The Global Catalogue of Microorganisms (GCM) 10K type strain sequencing project: providing services to taxonomists for standard genome sequencing and annotation.</title>
        <authorList>
            <consortium name="The Broad Institute Genomics Platform"/>
            <consortium name="The Broad Institute Genome Sequencing Center for Infectious Disease"/>
            <person name="Wu L."/>
            <person name="Ma J."/>
        </authorList>
    </citation>
    <scope>NUCLEOTIDE SEQUENCE [LARGE SCALE GENOMIC DNA]</scope>
    <source>
        <strain evidence="6">CCUG 55609</strain>
    </source>
</reference>
<feature type="signal peptide" evidence="2">
    <location>
        <begin position="1"/>
        <end position="24"/>
    </location>
</feature>
<protein>
    <submittedName>
        <fullName evidence="5">Phage terminase large subunit family protein</fullName>
    </submittedName>
</protein>
<comment type="caution">
    <text evidence="5">The sequence shown here is derived from an EMBL/GenBank/DDBJ whole genome shotgun (WGS) entry which is preliminary data.</text>
</comment>
<evidence type="ECO:0000313" key="6">
    <source>
        <dbReference type="Proteomes" id="UP001597173"/>
    </source>
</evidence>
<organism evidence="5 6">
    <name type="scientific">Mycoplana ramosa</name>
    <name type="common">Mycoplana bullata</name>
    <dbReference type="NCBI Taxonomy" id="40837"/>
    <lineage>
        <taxon>Bacteria</taxon>
        <taxon>Pseudomonadati</taxon>
        <taxon>Pseudomonadota</taxon>
        <taxon>Alphaproteobacteria</taxon>
        <taxon>Hyphomicrobiales</taxon>
        <taxon>Rhizobiaceae</taxon>
        <taxon>Mycoplana</taxon>
    </lineage>
</organism>
<dbReference type="InterPro" id="IPR046454">
    <property type="entry name" value="GpA_endonuclease"/>
</dbReference>
<evidence type="ECO:0000256" key="1">
    <source>
        <dbReference type="SAM" id="MobiDB-lite"/>
    </source>
</evidence>
<dbReference type="EMBL" id="JBHTNF010000005">
    <property type="protein sequence ID" value="MFD1328284.1"/>
    <property type="molecule type" value="Genomic_DNA"/>
</dbReference>
<dbReference type="Pfam" id="PF05876">
    <property type="entry name" value="GpA_ATPase"/>
    <property type="match status" value="1"/>
</dbReference>
<feature type="domain" description="Phage terminase large subunit GpA ATPase" evidence="3">
    <location>
        <begin position="49"/>
        <end position="294"/>
    </location>
</feature>
<dbReference type="Gene3D" id="3.40.50.300">
    <property type="entry name" value="P-loop containing nucleotide triphosphate hydrolases"/>
    <property type="match status" value="1"/>
</dbReference>
<evidence type="ECO:0000259" key="3">
    <source>
        <dbReference type="Pfam" id="PF05876"/>
    </source>
</evidence>
<dbReference type="RefSeq" id="WP_374838462.1">
    <property type="nucleotide sequence ID" value="NZ_JBHEEW010000007.1"/>
</dbReference>
<dbReference type="Pfam" id="PF20454">
    <property type="entry name" value="GpA_nuclease"/>
    <property type="match status" value="1"/>
</dbReference>
<feature type="region of interest" description="Disordered" evidence="1">
    <location>
        <begin position="639"/>
        <end position="670"/>
    </location>
</feature>
<keyword evidence="6" id="KW-1185">Reference proteome</keyword>
<evidence type="ECO:0000259" key="4">
    <source>
        <dbReference type="Pfam" id="PF20454"/>
    </source>
</evidence>
<feature type="chain" id="PRO_5046990957" evidence="2">
    <location>
        <begin position="25"/>
        <end position="670"/>
    </location>
</feature>
<name>A0ABW3YWM4_MYCRA</name>
<proteinExistence type="predicted"/>
<dbReference type="Proteomes" id="UP001597173">
    <property type="component" value="Unassembled WGS sequence"/>
</dbReference>